<name>A0ACC2P0T6_9HYME</name>
<keyword evidence="2" id="KW-1185">Reference proteome</keyword>
<dbReference type="EMBL" id="CM056742">
    <property type="protein sequence ID" value="KAJ8677031.1"/>
    <property type="molecule type" value="Genomic_DNA"/>
</dbReference>
<sequence length="688" mass="79452">MNAACAVSRMIAKLRSNSTFTVANIDRISEAANAYTRKIAILITEKFQRFLIENRIDPEDIGFDQFFQSLELREPFQNLNGIDKQVKNMQLYCTFNGPSEFHLGTRLEHRFNRKTKEYEQREEVRGSINSERCSPGDLLENTRDGRSFHSNPFSATYPQALKIILYNDDLVVNDTLGTKTHPHKLGAFYFKIDNLPHYLNEFLGGIHVPTLYYTADKNKYGVEKILKPFLNDLDRLESDDGILIDVDGRDYILRASIMEVSADTSAAHELLGFLGPSARHFCRSCMISRDQLKAGTARNLQRRTRELHQRHLKLIRNDANNSTETGVNSDSPLHRSRYFHARENHLFDIMHDDLQGIGQLILKLAILHFTTTIEYDFTVDLLNSRIDQFRYGSTEIKNKPSGIFQETALRNLSDHIAPQKAMQTWCLLRVLPFLFSVKVPLEDEHLQTFSLLNRINEIIFSMKLHGSVLPYLSLLIKELIGNFYVLHSHRVRAINKLHHFDHFVECIEKSGPLRPLCCLTFEQKHGPFKKYASICCNFKNIPKTLMKMNQINQAAIWGTNEPPREKIEAKVGRLTRVRNTLSKILLVSYLQYRDERVLYKCDNIRVYGMQYTLNLVVASKRAPEPDCSPIFGTMTEIVANDNDEVFLLCKNFTTVSFEESLNSYRVSEGSEYSLIRTDNLIDRRPYNL</sequence>
<accession>A0ACC2P0T6</accession>
<reference evidence="1" key="1">
    <citation type="submission" date="2023-04" db="EMBL/GenBank/DDBJ databases">
        <title>A chromosome-level genome assembly of the parasitoid wasp Eretmocerus hayati.</title>
        <authorList>
            <person name="Zhong Y."/>
            <person name="Liu S."/>
            <person name="Liu Y."/>
        </authorList>
    </citation>
    <scope>NUCLEOTIDE SEQUENCE</scope>
    <source>
        <strain evidence="1">ZJU_SS_LIU_2023</strain>
    </source>
</reference>
<gene>
    <name evidence="1" type="ORF">QAD02_012818</name>
</gene>
<organism evidence="1 2">
    <name type="scientific">Eretmocerus hayati</name>
    <dbReference type="NCBI Taxonomy" id="131215"/>
    <lineage>
        <taxon>Eukaryota</taxon>
        <taxon>Metazoa</taxon>
        <taxon>Ecdysozoa</taxon>
        <taxon>Arthropoda</taxon>
        <taxon>Hexapoda</taxon>
        <taxon>Insecta</taxon>
        <taxon>Pterygota</taxon>
        <taxon>Neoptera</taxon>
        <taxon>Endopterygota</taxon>
        <taxon>Hymenoptera</taxon>
        <taxon>Apocrita</taxon>
        <taxon>Proctotrupomorpha</taxon>
        <taxon>Chalcidoidea</taxon>
        <taxon>Aphelinidae</taxon>
        <taxon>Aphelininae</taxon>
        <taxon>Eretmocerus</taxon>
    </lineage>
</organism>
<proteinExistence type="predicted"/>
<dbReference type="Proteomes" id="UP001239111">
    <property type="component" value="Chromosome 2"/>
</dbReference>
<evidence type="ECO:0000313" key="1">
    <source>
        <dbReference type="EMBL" id="KAJ8677031.1"/>
    </source>
</evidence>
<protein>
    <submittedName>
        <fullName evidence="1">Uncharacterized protein</fullName>
    </submittedName>
</protein>
<comment type="caution">
    <text evidence="1">The sequence shown here is derived from an EMBL/GenBank/DDBJ whole genome shotgun (WGS) entry which is preliminary data.</text>
</comment>
<evidence type="ECO:0000313" key="2">
    <source>
        <dbReference type="Proteomes" id="UP001239111"/>
    </source>
</evidence>